<protein>
    <submittedName>
        <fullName evidence="4">Glutamate-1-semialdehyde 2,1-aminomutase</fullName>
    </submittedName>
</protein>
<accession>A0A8J3P3F6</accession>
<evidence type="ECO:0000256" key="1">
    <source>
        <dbReference type="ARBA" id="ARBA00001933"/>
    </source>
</evidence>
<dbReference type="Gene3D" id="3.40.640.10">
    <property type="entry name" value="Type I PLP-dependent aspartate aminotransferase-like (Major domain)"/>
    <property type="match status" value="1"/>
</dbReference>
<comment type="similarity">
    <text evidence="3">Belongs to the class-III pyridoxal-phosphate-dependent aminotransferase family.</text>
</comment>
<dbReference type="PANTHER" id="PTHR43713">
    <property type="entry name" value="GLUTAMATE-1-SEMIALDEHYDE 2,1-AMINOMUTASE"/>
    <property type="match status" value="1"/>
</dbReference>
<dbReference type="EMBL" id="BONH01000058">
    <property type="protein sequence ID" value="GIG02718.1"/>
    <property type="molecule type" value="Genomic_DNA"/>
</dbReference>
<dbReference type="SUPFAM" id="SSF53383">
    <property type="entry name" value="PLP-dependent transferases"/>
    <property type="match status" value="1"/>
</dbReference>
<gene>
    <name evidence="4" type="primary">hemL_2</name>
    <name evidence="4" type="ORF">Cci01nite_78110</name>
</gene>
<dbReference type="InterPro" id="IPR015422">
    <property type="entry name" value="PyrdxlP-dep_Trfase_small"/>
</dbReference>
<evidence type="ECO:0000256" key="3">
    <source>
        <dbReference type="RuleBase" id="RU003560"/>
    </source>
</evidence>
<evidence type="ECO:0000313" key="4">
    <source>
        <dbReference type="EMBL" id="GIG02718.1"/>
    </source>
</evidence>
<dbReference type="AlphaFoldDB" id="A0A8J3P3F6"/>
<sequence length="437" mass="47210">MRRDESRRLRARAHDLIPGGAHTYAKGDDQYPADAPGFIARGSGCTVWDVDGNEFLEYGMGLRAVTLGHAYAPVLAAVRAQLELGVNFTRPAAIEVACAEQFLDVVAPDRDWMVKFAKNGSDATTAAVKLARAHTGRDMVAICAGQPFFSTDDWFIGSTAMPAGVTDTTRQLTARFGFNDPDSVAALFAAHPGRIAALVLEAAYQEPPAPGYLDQLRRLCDEHGTLLIVDEIINGFRIHQRGAAHLHGLTPDLVTFAKGMANGFSVAALAGRADLMELGGLRTRRERVFLLSSTYGAETHALAAAMATMAVYQAEPVIDRLRELGERLASGVRAVVAARGLSEHVDVAGHPANLVYVTRDAAGNRSQEFRTLFLDQLIRQGIIAPSFVVSYSHTEADIDRTVEAVDHVLSTYAKALADGVEHHLSGRPVQPVFRPYN</sequence>
<comment type="caution">
    <text evidence="4">The sequence shown here is derived from an EMBL/GenBank/DDBJ whole genome shotgun (WGS) entry which is preliminary data.</text>
</comment>
<organism evidence="4 5">
    <name type="scientific">Catellatospora citrea</name>
    <dbReference type="NCBI Taxonomy" id="53366"/>
    <lineage>
        <taxon>Bacteria</taxon>
        <taxon>Bacillati</taxon>
        <taxon>Actinomycetota</taxon>
        <taxon>Actinomycetes</taxon>
        <taxon>Micromonosporales</taxon>
        <taxon>Micromonosporaceae</taxon>
        <taxon>Catellatospora</taxon>
    </lineage>
</organism>
<evidence type="ECO:0000313" key="5">
    <source>
        <dbReference type="Proteomes" id="UP000659904"/>
    </source>
</evidence>
<dbReference type="PROSITE" id="PS00600">
    <property type="entry name" value="AA_TRANSFER_CLASS_3"/>
    <property type="match status" value="1"/>
</dbReference>
<dbReference type="NCBIfam" id="NF004856">
    <property type="entry name" value="PRK06209.1"/>
    <property type="match status" value="1"/>
</dbReference>
<dbReference type="InterPro" id="IPR015421">
    <property type="entry name" value="PyrdxlP-dep_Trfase_major"/>
</dbReference>
<dbReference type="Pfam" id="PF00202">
    <property type="entry name" value="Aminotran_3"/>
    <property type="match status" value="1"/>
</dbReference>
<evidence type="ECO:0000256" key="2">
    <source>
        <dbReference type="ARBA" id="ARBA00022898"/>
    </source>
</evidence>
<proteinExistence type="inferred from homology"/>
<comment type="cofactor">
    <cofactor evidence="1">
        <name>pyridoxal 5'-phosphate</name>
        <dbReference type="ChEBI" id="CHEBI:597326"/>
    </cofactor>
</comment>
<dbReference type="PANTHER" id="PTHR43713:SF3">
    <property type="entry name" value="GLUTAMATE-1-SEMIALDEHYDE 2,1-AMINOMUTASE 1, CHLOROPLASTIC-RELATED"/>
    <property type="match status" value="1"/>
</dbReference>
<keyword evidence="2 3" id="KW-0663">Pyridoxal phosphate</keyword>
<dbReference type="GO" id="GO:0008483">
    <property type="term" value="F:transaminase activity"/>
    <property type="evidence" value="ECO:0007669"/>
    <property type="project" value="InterPro"/>
</dbReference>
<keyword evidence="5" id="KW-1185">Reference proteome</keyword>
<dbReference type="RefSeq" id="WP_120318283.1">
    <property type="nucleotide sequence ID" value="NZ_BONH01000058.1"/>
</dbReference>
<dbReference type="GO" id="GO:0030170">
    <property type="term" value="F:pyridoxal phosphate binding"/>
    <property type="evidence" value="ECO:0007669"/>
    <property type="project" value="InterPro"/>
</dbReference>
<dbReference type="InterPro" id="IPR005814">
    <property type="entry name" value="Aminotrans_3"/>
</dbReference>
<name>A0A8J3P3F6_9ACTN</name>
<dbReference type="InterPro" id="IPR049704">
    <property type="entry name" value="Aminotrans_3_PPA_site"/>
</dbReference>
<dbReference type="Gene3D" id="3.90.1150.10">
    <property type="entry name" value="Aspartate Aminotransferase, domain 1"/>
    <property type="match status" value="1"/>
</dbReference>
<dbReference type="InterPro" id="IPR015424">
    <property type="entry name" value="PyrdxlP-dep_Trfase"/>
</dbReference>
<reference evidence="4 5" key="1">
    <citation type="submission" date="2021-01" db="EMBL/GenBank/DDBJ databases">
        <title>Whole genome shotgun sequence of Catellatospora citrea NBRC 14495.</title>
        <authorList>
            <person name="Komaki H."/>
            <person name="Tamura T."/>
        </authorList>
    </citation>
    <scope>NUCLEOTIDE SEQUENCE [LARGE SCALE GENOMIC DNA]</scope>
    <source>
        <strain evidence="4 5">NBRC 14495</strain>
    </source>
</reference>
<dbReference type="Proteomes" id="UP000659904">
    <property type="component" value="Unassembled WGS sequence"/>
</dbReference>